<protein>
    <submittedName>
        <fullName evidence="1">Ester cyclase</fullName>
    </submittedName>
</protein>
<dbReference type="Gene3D" id="3.10.450.50">
    <property type="match status" value="1"/>
</dbReference>
<dbReference type="InterPro" id="IPR032710">
    <property type="entry name" value="NTF2-like_dom_sf"/>
</dbReference>
<dbReference type="InterPro" id="IPR009959">
    <property type="entry name" value="Cyclase_SnoaL-like"/>
</dbReference>
<organism evidence="1 2">
    <name type="scientific">Nocardia jiangxiensis</name>
    <dbReference type="NCBI Taxonomy" id="282685"/>
    <lineage>
        <taxon>Bacteria</taxon>
        <taxon>Bacillati</taxon>
        <taxon>Actinomycetota</taxon>
        <taxon>Actinomycetes</taxon>
        <taxon>Mycobacteriales</taxon>
        <taxon>Nocardiaceae</taxon>
        <taxon>Nocardia</taxon>
    </lineage>
</organism>
<dbReference type="RefSeq" id="WP_387407113.1">
    <property type="nucleotide sequence ID" value="NZ_JBIAQY010000040.1"/>
</dbReference>
<dbReference type="Proteomes" id="UP001601992">
    <property type="component" value="Unassembled WGS sequence"/>
</dbReference>
<accession>A0ABW6SFR2</accession>
<evidence type="ECO:0000313" key="2">
    <source>
        <dbReference type="Proteomes" id="UP001601992"/>
    </source>
</evidence>
<dbReference type="SUPFAM" id="SSF54427">
    <property type="entry name" value="NTF2-like"/>
    <property type="match status" value="1"/>
</dbReference>
<reference evidence="1 2" key="1">
    <citation type="submission" date="2024-10" db="EMBL/GenBank/DDBJ databases">
        <title>The Natural Products Discovery Center: Release of the First 8490 Sequenced Strains for Exploring Actinobacteria Biosynthetic Diversity.</title>
        <authorList>
            <person name="Kalkreuter E."/>
            <person name="Kautsar S.A."/>
            <person name="Yang D."/>
            <person name="Bader C.D."/>
            <person name="Teijaro C.N."/>
            <person name="Fluegel L."/>
            <person name="Davis C.M."/>
            <person name="Simpson J.R."/>
            <person name="Lauterbach L."/>
            <person name="Steele A.D."/>
            <person name="Gui C."/>
            <person name="Meng S."/>
            <person name="Li G."/>
            <person name="Viehrig K."/>
            <person name="Ye F."/>
            <person name="Su P."/>
            <person name="Kiefer A.F."/>
            <person name="Nichols A."/>
            <person name="Cepeda A.J."/>
            <person name="Yan W."/>
            <person name="Fan B."/>
            <person name="Jiang Y."/>
            <person name="Adhikari A."/>
            <person name="Zheng C.-J."/>
            <person name="Schuster L."/>
            <person name="Cowan T.M."/>
            <person name="Smanski M.J."/>
            <person name="Chevrette M.G."/>
            <person name="De Carvalho L.P.S."/>
            <person name="Shen B."/>
        </authorList>
    </citation>
    <scope>NUCLEOTIDE SEQUENCE [LARGE SCALE GENOMIC DNA]</scope>
    <source>
        <strain evidence="1 2">NPDC002593</strain>
    </source>
</reference>
<name>A0ABW6SFR2_9NOCA</name>
<proteinExistence type="predicted"/>
<dbReference type="Pfam" id="PF07366">
    <property type="entry name" value="SnoaL"/>
    <property type="match status" value="1"/>
</dbReference>
<comment type="caution">
    <text evidence="1">The sequence shown here is derived from an EMBL/GenBank/DDBJ whole genome shotgun (WGS) entry which is preliminary data.</text>
</comment>
<evidence type="ECO:0000313" key="1">
    <source>
        <dbReference type="EMBL" id="MFF3575155.1"/>
    </source>
</evidence>
<keyword evidence="2" id="KW-1185">Reference proteome</keyword>
<dbReference type="EMBL" id="JBIAQY010000040">
    <property type="protein sequence ID" value="MFF3575155.1"/>
    <property type="molecule type" value="Genomic_DNA"/>
</dbReference>
<gene>
    <name evidence="1" type="ORF">ACFYXQ_46235</name>
</gene>
<sequence>MATDDAGALVRRLLDCFNTRQFDQADDLTAADFFSHPLGATGFEVGKEAWRSLVSQFPDIRVVAEDVLVDGDKVAVRSSVQGVPLPDGGPQPMMIEIFRIDNGRIVENWAVGQRLPYSAETL</sequence>